<keyword evidence="3" id="KW-1185">Reference proteome</keyword>
<feature type="region of interest" description="Disordered" evidence="1">
    <location>
        <begin position="72"/>
        <end position="96"/>
    </location>
</feature>
<organism evidence="2 3">
    <name type="scientific">Dorcoceras hygrometricum</name>
    <dbReference type="NCBI Taxonomy" id="472368"/>
    <lineage>
        <taxon>Eukaryota</taxon>
        <taxon>Viridiplantae</taxon>
        <taxon>Streptophyta</taxon>
        <taxon>Embryophyta</taxon>
        <taxon>Tracheophyta</taxon>
        <taxon>Spermatophyta</taxon>
        <taxon>Magnoliopsida</taxon>
        <taxon>eudicotyledons</taxon>
        <taxon>Gunneridae</taxon>
        <taxon>Pentapetalae</taxon>
        <taxon>asterids</taxon>
        <taxon>lamiids</taxon>
        <taxon>Lamiales</taxon>
        <taxon>Gesneriaceae</taxon>
        <taxon>Didymocarpoideae</taxon>
        <taxon>Trichosporeae</taxon>
        <taxon>Loxocarpinae</taxon>
        <taxon>Dorcoceras</taxon>
    </lineage>
</organism>
<proteinExistence type="predicted"/>
<dbReference type="AlphaFoldDB" id="A0A2Z7DCQ8"/>
<gene>
    <name evidence="2" type="ORF">F511_31463</name>
</gene>
<dbReference type="EMBL" id="KQ989004">
    <property type="protein sequence ID" value="KZV55138.1"/>
    <property type="molecule type" value="Genomic_DNA"/>
</dbReference>
<name>A0A2Z7DCQ8_9LAMI</name>
<sequence>MSQAELPRRDSPEDFGLVKIWARVSGLTAAPIAQLVTATVEQVLALGPEANPQLDEMRKQDEVQRLQEMRYIPPNQKTRLDNEKTQGRGPSSERIGEEWSLGQRDKLLGNRQNLQQYEFLNPRLPDNFTNLGFLNKHNLNARITTTTLPDPQLFPTITLHNPQLLMPREEIPRAPRPEHLNVCPELNNLHPGIPVAIIKPRMRSTCGK</sequence>
<evidence type="ECO:0000313" key="2">
    <source>
        <dbReference type="EMBL" id="KZV55138.1"/>
    </source>
</evidence>
<evidence type="ECO:0000313" key="3">
    <source>
        <dbReference type="Proteomes" id="UP000250235"/>
    </source>
</evidence>
<dbReference type="Proteomes" id="UP000250235">
    <property type="component" value="Unassembled WGS sequence"/>
</dbReference>
<evidence type="ECO:0000256" key="1">
    <source>
        <dbReference type="SAM" id="MobiDB-lite"/>
    </source>
</evidence>
<reference evidence="2 3" key="1">
    <citation type="journal article" date="2015" name="Proc. Natl. Acad. Sci. U.S.A.">
        <title>The resurrection genome of Boea hygrometrica: A blueprint for survival of dehydration.</title>
        <authorList>
            <person name="Xiao L."/>
            <person name="Yang G."/>
            <person name="Zhang L."/>
            <person name="Yang X."/>
            <person name="Zhao S."/>
            <person name="Ji Z."/>
            <person name="Zhou Q."/>
            <person name="Hu M."/>
            <person name="Wang Y."/>
            <person name="Chen M."/>
            <person name="Xu Y."/>
            <person name="Jin H."/>
            <person name="Xiao X."/>
            <person name="Hu G."/>
            <person name="Bao F."/>
            <person name="Hu Y."/>
            <person name="Wan P."/>
            <person name="Li L."/>
            <person name="Deng X."/>
            <person name="Kuang T."/>
            <person name="Xiang C."/>
            <person name="Zhu J.K."/>
            <person name="Oliver M.J."/>
            <person name="He Y."/>
        </authorList>
    </citation>
    <scope>NUCLEOTIDE SEQUENCE [LARGE SCALE GENOMIC DNA]</scope>
    <source>
        <strain evidence="3">cv. XS01</strain>
    </source>
</reference>
<protein>
    <submittedName>
        <fullName evidence="2">Pentatricopeptide repeat-containing protein mitochondrial-like</fullName>
    </submittedName>
</protein>
<accession>A0A2Z7DCQ8</accession>